<gene>
    <name evidence="2" type="ORF">MmiAt1_15550</name>
</gene>
<name>A0ABU3VRC1_9EURY</name>
<dbReference type="SUPFAM" id="SSF140931">
    <property type="entry name" value="Fic-like"/>
    <property type="match status" value="1"/>
</dbReference>
<dbReference type="Proteomes" id="UP001272052">
    <property type="component" value="Unassembled WGS sequence"/>
</dbReference>
<proteinExistence type="predicted"/>
<keyword evidence="3" id="KW-1185">Reference proteome</keyword>
<reference evidence="2 3" key="1">
    <citation type="submission" date="2023-06" db="EMBL/GenBank/DDBJ databases">
        <title>Genome sequence of Methanimicrococcus sp. At1.</title>
        <authorList>
            <person name="Protasov E."/>
            <person name="Platt K."/>
            <person name="Poehlein A."/>
            <person name="Daniel R."/>
            <person name="Brune A."/>
        </authorList>
    </citation>
    <scope>NUCLEOTIDE SEQUENCE [LARGE SCALE GENOMIC DNA]</scope>
    <source>
        <strain evidence="2 3">At1</strain>
    </source>
</reference>
<dbReference type="Gene3D" id="1.10.3290.10">
    <property type="entry name" value="Fido-like domain"/>
    <property type="match status" value="1"/>
</dbReference>
<feature type="domain" description="Fido" evidence="1">
    <location>
        <begin position="86"/>
        <end position="239"/>
    </location>
</feature>
<protein>
    <recommendedName>
        <fullName evidence="1">Fido domain-containing protein</fullName>
    </recommendedName>
</protein>
<evidence type="ECO:0000259" key="1">
    <source>
        <dbReference type="PROSITE" id="PS51459"/>
    </source>
</evidence>
<evidence type="ECO:0000313" key="3">
    <source>
        <dbReference type="Proteomes" id="UP001272052"/>
    </source>
</evidence>
<evidence type="ECO:0000313" key="2">
    <source>
        <dbReference type="EMBL" id="MDV0445951.1"/>
    </source>
</evidence>
<dbReference type="Pfam" id="PF02661">
    <property type="entry name" value="Fic"/>
    <property type="match status" value="1"/>
</dbReference>
<accession>A0ABU3VRC1</accession>
<dbReference type="InterPro" id="IPR036597">
    <property type="entry name" value="Fido-like_dom_sf"/>
</dbReference>
<comment type="caution">
    <text evidence="2">The sequence shown here is derived from an EMBL/GenBank/DDBJ whole genome shotgun (WGS) entry which is preliminary data.</text>
</comment>
<sequence length="255" mass="30003">MEVTDKKFFMKYNDAAGRKLKANTAAFIEKFGRLSEDETEDVFRQLAWWLWEAEKKTPSKDVGEDEIVRGILAYRTAYQKELNEQNFHEAVYYLSEILKGPNKKTMTIAYRRVQVAIFNERGRRIYKPPEPEYVEALMTALFQQIRQLLRQEMSLAEVFYHASLIHLKMFLIHPFVKNNMKAAILLEKWFLAEKLGKTYIMLPSEKYYCLNKDRYNTNTLLGTTYSNADDDRSLPFLLMLPEALKIDDVGIHSEE</sequence>
<dbReference type="RefSeq" id="WP_318786386.1">
    <property type="nucleotide sequence ID" value="NZ_JAWDKC010000028.1"/>
</dbReference>
<dbReference type="InterPro" id="IPR003812">
    <property type="entry name" value="Fido"/>
</dbReference>
<dbReference type="PROSITE" id="PS51459">
    <property type="entry name" value="FIDO"/>
    <property type="match status" value="1"/>
</dbReference>
<organism evidence="2 3">
    <name type="scientific">Methanimicrococcus hacksteinii</name>
    <dbReference type="NCBI Taxonomy" id="3028293"/>
    <lineage>
        <taxon>Archaea</taxon>
        <taxon>Methanobacteriati</taxon>
        <taxon>Methanobacteriota</taxon>
        <taxon>Stenosarchaea group</taxon>
        <taxon>Methanomicrobia</taxon>
        <taxon>Methanosarcinales</taxon>
        <taxon>Methanosarcinaceae</taxon>
        <taxon>Methanimicrococcus</taxon>
    </lineage>
</organism>
<dbReference type="EMBL" id="JAWDKC010000028">
    <property type="protein sequence ID" value="MDV0445951.1"/>
    <property type="molecule type" value="Genomic_DNA"/>
</dbReference>